<dbReference type="EMBL" id="MLYV02000373">
    <property type="protein sequence ID" value="PSS05387.1"/>
    <property type="molecule type" value="Genomic_DNA"/>
</dbReference>
<proteinExistence type="predicted"/>
<evidence type="ECO:0000313" key="3">
    <source>
        <dbReference type="Proteomes" id="UP000186601"/>
    </source>
</evidence>
<name>A0A2R6QB88_9APHY</name>
<dbReference type="AlphaFoldDB" id="A0A2R6QB88"/>
<feature type="compositionally biased region" description="Polar residues" evidence="1">
    <location>
        <begin position="46"/>
        <end position="55"/>
    </location>
</feature>
<evidence type="ECO:0000313" key="2">
    <source>
        <dbReference type="EMBL" id="PSS05387.1"/>
    </source>
</evidence>
<comment type="caution">
    <text evidence="2">The sequence shown here is derived from an EMBL/GenBank/DDBJ whole genome shotgun (WGS) entry which is preliminary data.</text>
</comment>
<feature type="region of interest" description="Disordered" evidence="1">
    <location>
        <begin position="1"/>
        <end position="55"/>
    </location>
</feature>
<sequence>MEEENSHNRFSALVSGTAADQMKPGYFSLKRQQASSRAMSPAPFSRQEQPQTQSNLLPAQEITNFGSPICSGDLVRQPRLGEAQRDRLVMPSKLSTQINHTGSMAKDSSTSGHRHLTARMLGEGPTSTSKSLHGTGISSASRNNFTARTPFGPLRSSKSLRQRLESGVKDGRGDEEDCAQSSGNIKFAIRD</sequence>
<feature type="compositionally biased region" description="Polar residues" evidence="1">
    <location>
        <begin position="93"/>
        <end position="111"/>
    </location>
</feature>
<protein>
    <submittedName>
        <fullName evidence="2">Uncharacterized protein</fullName>
    </submittedName>
</protein>
<feature type="compositionally biased region" description="Basic and acidic residues" evidence="1">
    <location>
        <begin position="162"/>
        <end position="172"/>
    </location>
</feature>
<accession>A0A2R6QB88</accession>
<dbReference type="Proteomes" id="UP000186601">
    <property type="component" value="Unassembled WGS sequence"/>
</dbReference>
<feature type="region of interest" description="Disordered" evidence="1">
    <location>
        <begin position="68"/>
        <end position="191"/>
    </location>
</feature>
<feature type="compositionally biased region" description="Polar residues" evidence="1">
    <location>
        <begin position="125"/>
        <end position="147"/>
    </location>
</feature>
<gene>
    <name evidence="2" type="ORF">PHLCEN_2v3876</name>
</gene>
<organism evidence="2 3">
    <name type="scientific">Hermanssonia centrifuga</name>
    <dbReference type="NCBI Taxonomy" id="98765"/>
    <lineage>
        <taxon>Eukaryota</taxon>
        <taxon>Fungi</taxon>
        <taxon>Dikarya</taxon>
        <taxon>Basidiomycota</taxon>
        <taxon>Agaricomycotina</taxon>
        <taxon>Agaricomycetes</taxon>
        <taxon>Polyporales</taxon>
        <taxon>Meruliaceae</taxon>
        <taxon>Hermanssonia</taxon>
    </lineage>
</organism>
<keyword evidence="3" id="KW-1185">Reference proteome</keyword>
<evidence type="ECO:0000256" key="1">
    <source>
        <dbReference type="SAM" id="MobiDB-lite"/>
    </source>
</evidence>
<reference evidence="2 3" key="1">
    <citation type="submission" date="2018-02" db="EMBL/GenBank/DDBJ databases">
        <title>Genome sequence of the basidiomycete white-rot fungus Phlebia centrifuga.</title>
        <authorList>
            <person name="Granchi Z."/>
            <person name="Peng M."/>
            <person name="de Vries R.P."/>
            <person name="Hilden K."/>
            <person name="Makela M.R."/>
            <person name="Grigoriev I."/>
            <person name="Riley R."/>
        </authorList>
    </citation>
    <scope>NUCLEOTIDE SEQUENCE [LARGE SCALE GENOMIC DNA]</scope>
    <source>
        <strain evidence="2 3">FBCC195</strain>
    </source>
</reference>